<dbReference type="PANTHER" id="PTHR13748:SF62">
    <property type="entry name" value="COBW DOMAIN-CONTAINING PROTEIN"/>
    <property type="match status" value="1"/>
</dbReference>
<evidence type="ECO:0000313" key="2">
    <source>
        <dbReference type="EMBL" id="NDK92299.1"/>
    </source>
</evidence>
<feature type="non-terminal residue" evidence="2">
    <location>
        <position position="238"/>
    </location>
</feature>
<feature type="domain" description="CobW/HypB/UreG nucleotide-binding" evidence="1">
    <location>
        <begin position="7"/>
        <end position="180"/>
    </location>
</feature>
<sequence length="238" mass="24670">MTREPIPVIVVAGFLGAGKTTLLNHLLRGGSGARIGVLVNDFGAVNIDAMLVAGQVGDVVGLTNGCMCCAVDRAGLDDALSALARPAAQLDAIVIEASGIAEPKSLIRMITAMADPRMRYGGLVYLVDAALFETARRAHPEIDGHVAVADLVVLNKTDLVDVDALTATRTELTALNPSAPQLCVTGGRIDPALLFDIPTRAPDDGGDRPIQLSLDALLREADDTHAGESGHVGESGHL</sequence>
<dbReference type="EMBL" id="JAADZU010000112">
    <property type="protein sequence ID" value="NDK92299.1"/>
    <property type="molecule type" value="Genomic_DNA"/>
</dbReference>
<dbReference type="PANTHER" id="PTHR13748">
    <property type="entry name" value="COBW-RELATED"/>
    <property type="match status" value="1"/>
</dbReference>
<reference evidence="2 3" key="1">
    <citation type="submission" date="2020-01" db="EMBL/GenBank/DDBJ databases">
        <title>Investigation of new actinobacteria for the biodesulphurisation of diesel fuel.</title>
        <authorList>
            <person name="Athi Narayanan S.M."/>
        </authorList>
    </citation>
    <scope>NUCLEOTIDE SEQUENCE [LARGE SCALE GENOMIC DNA]</scope>
    <source>
        <strain evidence="2 3">213E</strain>
    </source>
</reference>
<comment type="caution">
    <text evidence="2">The sequence shown here is derived from an EMBL/GenBank/DDBJ whole genome shotgun (WGS) entry which is preliminary data.</text>
</comment>
<accession>A0A7K3LVP9</accession>
<dbReference type="InterPro" id="IPR027417">
    <property type="entry name" value="P-loop_NTPase"/>
</dbReference>
<dbReference type="AlphaFoldDB" id="A0A7K3LVP9"/>
<dbReference type="GO" id="GO:0005737">
    <property type="term" value="C:cytoplasm"/>
    <property type="evidence" value="ECO:0007669"/>
    <property type="project" value="TreeGrafter"/>
</dbReference>
<dbReference type="Pfam" id="PF02492">
    <property type="entry name" value="cobW"/>
    <property type="match status" value="1"/>
</dbReference>
<protein>
    <submittedName>
        <fullName evidence="2">GTP-binding protein</fullName>
    </submittedName>
</protein>
<proteinExistence type="predicted"/>
<name>A0A7K3LVP9_9ACTN</name>
<dbReference type="CDD" id="cd03112">
    <property type="entry name" value="CobW-like"/>
    <property type="match status" value="1"/>
</dbReference>
<dbReference type="InterPro" id="IPR003495">
    <property type="entry name" value="CobW/HypB/UreG_nucleotide-bd"/>
</dbReference>
<dbReference type="Gene3D" id="3.40.50.300">
    <property type="entry name" value="P-loop containing nucleotide triphosphate hydrolases"/>
    <property type="match status" value="1"/>
</dbReference>
<gene>
    <name evidence="2" type="ORF">GYA93_22455</name>
</gene>
<dbReference type="InterPro" id="IPR051316">
    <property type="entry name" value="Zinc-reg_GTPase_activator"/>
</dbReference>
<evidence type="ECO:0000313" key="3">
    <source>
        <dbReference type="Proteomes" id="UP000466307"/>
    </source>
</evidence>
<dbReference type="RefSeq" id="WP_162128902.1">
    <property type="nucleotide sequence ID" value="NZ_JAADZU010000112.1"/>
</dbReference>
<dbReference type="Proteomes" id="UP000466307">
    <property type="component" value="Unassembled WGS sequence"/>
</dbReference>
<dbReference type="SUPFAM" id="SSF52540">
    <property type="entry name" value="P-loop containing nucleoside triphosphate hydrolases"/>
    <property type="match status" value="1"/>
</dbReference>
<organism evidence="2 3">
    <name type="scientific">Gordonia desulfuricans</name>
    <dbReference type="NCBI Taxonomy" id="89051"/>
    <lineage>
        <taxon>Bacteria</taxon>
        <taxon>Bacillati</taxon>
        <taxon>Actinomycetota</taxon>
        <taxon>Actinomycetes</taxon>
        <taxon>Mycobacteriales</taxon>
        <taxon>Gordoniaceae</taxon>
        <taxon>Gordonia</taxon>
    </lineage>
</organism>
<evidence type="ECO:0000259" key="1">
    <source>
        <dbReference type="Pfam" id="PF02492"/>
    </source>
</evidence>
<keyword evidence="3" id="KW-1185">Reference proteome</keyword>